<dbReference type="KEGG" id="dcr:108213591"/>
<name>A0A166ITU1_DAUCS</name>
<dbReference type="InterPro" id="IPR036047">
    <property type="entry name" value="F-box-like_dom_sf"/>
</dbReference>
<dbReference type="PANTHER" id="PTHR34049">
    <property type="entry name" value="F-BOX PROTEIN SKIP27"/>
    <property type="match status" value="1"/>
</dbReference>
<sequence length="165" mass="18788">MELANQDLGFGYISLSRSWSFGRKRVFLSSNLEKVDSCFVTPKKKSCVEDTSSMSSDKSVIEALPQDILIRILCGVEHDDLKRLFYVSKSIRAATVIAKQWHFAYSTPTKKMIFKNPVELENSDDSYELEAPNAPKQSRTARSRLNGKNQGLLSRRLFMDLETEI</sequence>
<dbReference type="AlphaFoldDB" id="A0A166ITU1"/>
<dbReference type="Gramene" id="KZN11482">
    <property type="protein sequence ID" value="KZN11482"/>
    <property type="gene ID" value="DCAR_004138"/>
</dbReference>
<dbReference type="SUPFAM" id="SSF81383">
    <property type="entry name" value="F-box domain"/>
    <property type="match status" value="1"/>
</dbReference>
<dbReference type="PANTHER" id="PTHR34049:SF1">
    <property type="entry name" value="F-BOX PROTEIN SKIP27"/>
    <property type="match status" value="1"/>
</dbReference>
<evidence type="ECO:0000313" key="1">
    <source>
        <dbReference type="EMBL" id="WOG85228.1"/>
    </source>
</evidence>
<reference evidence="1" key="2">
    <citation type="submission" date="2022-03" db="EMBL/GenBank/DDBJ databases">
        <title>Draft title - Genomic analysis of global carrot germplasm unveils the trajectory of domestication and the origin of high carotenoid orange carrot.</title>
        <authorList>
            <person name="Iorizzo M."/>
            <person name="Ellison S."/>
            <person name="Senalik D."/>
            <person name="Macko-Podgorni A."/>
            <person name="Grzebelus D."/>
            <person name="Bostan H."/>
            <person name="Rolling W."/>
            <person name="Curaba J."/>
            <person name="Simon P."/>
        </authorList>
    </citation>
    <scope>NUCLEOTIDE SEQUENCE</scope>
    <source>
        <tissue evidence="1">Leaf</tissue>
    </source>
</reference>
<dbReference type="Proteomes" id="UP000077755">
    <property type="component" value="Chromosome 1"/>
</dbReference>
<dbReference type="EMBL" id="CP093343">
    <property type="protein sequence ID" value="WOG85228.1"/>
    <property type="molecule type" value="Genomic_DNA"/>
</dbReference>
<dbReference type="InterPro" id="IPR045286">
    <property type="entry name" value="FBS1-like"/>
</dbReference>
<keyword evidence="2" id="KW-1185">Reference proteome</keyword>
<protein>
    <submittedName>
        <fullName evidence="1">Uncharacterized protein</fullName>
    </submittedName>
</protein>
<reference evidence="1" key="1">
    <citation type="journal article" date="2016" name="Nat. Genet.">
        <title>A high-quality carrot genome assembly provides new insights into carotenoid accumulation and asterid genome evolution.</title>
        <authorList>
            <person name="Iorizzo M."/>
            <person name="Ellison S."/>
            <person name="Senalik D."/>
            <person name="Zeng P."/>
            <person name="Satapoomin P."/>
            <person name="Huang J."/>
            <person name="Bowman M."/>
            <person name="Iovene M."/>
            <person name="Sanseverino W."/>
            <person name="Cavagnaro P."/>
            <person name="Yildiz M."/>
            <person name="Macko-Podgorni A."/>
            <person name="Moranska E."/>
            <person name="Grzebelus E."/>
            <person name="Grzebelus D."/>
            <person name="Ashrafi H."/>
            <person name="Zheng Z."/>
            <person name="Cheng S."/>
            <person name="Spooner D."/>
            <person name="Van Deynze A."/>
            <person name="Simon P."/>
        </authorList>
    </citation>
    <scope>NUCLEOTIDE SEQUENCE</scope>
    <source>
        <tissue evidence="1">Leaf</tissue>
    </source>
</reference>
<organism evidence="1 2">
    <name type="scientific">Daucus carota subsp. sativus</name>
    <name type="common">Carrot</name>
    <dbReference type="NCBI Taxonomy" id="79200"/>
    <lineage>
        <taxon>Eukaryota</taxon>
        <taxon>Viridiplantae</taxon>
        <taxon>Streptophyta</taxon>
        <taxon>Embryophyta</taxon>
        <taxon>Tracheophyta</taxon>
        <taxon>Spermatophyta</taxon>
        <taxon>Magnoliopsida</taxon>
        <taxon>eudicotyledons</taxon>
        <taxon>Gunneridae</taxon>
        <taxon>Pentapetalae</taxon>
        <taxon>asterids</taxon>
        <taxon>campanulids</taxon>
        <taxon>Apiales</taxon>
        <taxon>Apiaceae</taxon>
        <taxon>Apioideae</taxon>
        <taxon>Scandiceae</taxon>
        <taxon>Daucinae</taxon>
        <taxon>Daucus</taxon>
        <taxon>Daucus sect. Daucus</taxon>
    </lineage>
</organism>
<dbReference type="OrthoDB" id="786450at2759"/>
<evidence type="ECO:0000313" key="2">
    <source>
        <dbReference type="Proteomes" id="UP000077755"/>
    </source>
</evidence>
<proteinExistence type="predicted"/>
<gene>
    <name evidence="1" type="ORF">DCAR_0104416</name>
</gene>
<dbReference type="OMA" id="HFAYNTP"/>
<accession>A0A166ITU1</accession>